<keyword evidence="1" id="KW-0472">Membrane</keyword>
<keyword evidence="1" id="KW-0812">Transmembrane</keyword>
<dbReference type="GO" id="GO:0016301">
    <property type="term" value="F:kinase activity"/>
    <property type="evidence" value="ECO:0007669"/>
    <property type="project" value="UniProtKB-KW"/>
</dbReference>
<keyword evidence="1" id="KW-0808">Transferase</keyword>
<dbReference type="Proteomes" id="UP000053470">
    <property type="component" value="Unassembled WGS sequence"/>
</dbReference>
<proteinExistence type="predicted"/>
<keyword evidence="1" id="KW-0418">Kinase</keyword>
<gene>
    <name evidence="1" type="ORF">RSIPO_04365</name>
</gene>
<reference evidence="1" key="1">
    <citation type="submission" date="2014-11" db="EMBL/GenBank/DDBJ databases">
        <authorList>
            <person name="Genoscope - CEA"/>
        </authorList>
    </citation>
    <scope>NUCLEOTIDE SEQUENCE</scope>
    <source>
        <strain evidence="1">IPO1609</strain>
    </source>
</reference>
<sequence>MRARPARAHAERDARVTCRRQVNVAIEPAADITATLDVAALRPWPAPSI</sequence>
<keyword evidence="2" id="KW-1185">Reference proteome</keyword>
<protein>
    <submittedName>
        <fullName evidence="1">Transmembrane sensor kinase protein</fullName>
    </submittedName>
</protein>
<evidence type="ECO:0000313" key="2">
    <source>
        <dbReference type="Proteomes" id="UP000053470"/>
    </source>
</evidence>
<accession>A0A7U7JEW5</accession>
<organism evidence="1 2">
    <name type="scientific">Ralstonia solanacearum IPO1609</name>
    <dbReference type="NCBI Taxonomy" id="564066"/>
    <lineage>
        <taxon>Bacteria</taxon>
        <taxon>Pseudomonadati</taxon>
        <taxon>Pseudomonadota</taxon>
        <taxon>Betaproteobacteria</taxon>
        <taxon>Burkholderiales</taxon>
        <taxon>Burkholderiaceae</taxon>
        <taxon>Ralstonia</taxon>
        <taxon>Ralstonia solanacearum species complex</taxon>
    </lineage>
</organism>
<evidence type="ECO:0000313" key="1">
    <source>
        <dbReference type="EMBL" id="CEJ17669.1"/>
    </source>
</evidence>
<name>A0A7U7JEW5_RALSL</name>
<dbReference type="AlphaFoldDB" id="A0A7U7JEW5"/>
<reference evidence="1" key="2">
    <citation type="submission" date="2022-04" db="EMBL/GenBank/DDBJ databases">
        <title>Genomic draft of R. solanacearum strain IPO1609, a phylotype IIB1/biovar 2/race 3 strain isolated from potato in Europe.</title>
        <authorList>
            <person name="Boucher C."/>
            <person name="Carrere S."/>
            <person name="Dossat C."/>
            <person name="Elbaz M."/>
            <person name="Genin S."/>
            <person name="Gouzy J."/>
            <person name="Prior P."/>
            <person name="Segurens B."/>
            <person name="Wincker P."/>
        </authorList>
    </citation>
    <scope>NUCLEOTIDE SEQUENCE</scope>
    <source>
        <strain evidence="1">IPO1609</strain>
    </source>
</reference>
<dbReference type="EMBL" id="LN651281">
    <property type="protein sequence ID" value="CEJ17669.1"/>
    <property type="molecule type" value="Genomic_DNA"/>
</dbReference>